<sequence length="34" mass="3498">MRSGATSVLESRITGSAENATKRVAVTVSYGARA</sequence>
<evidence type="ECO:0000313" key="1">
    <source>
        <dbReference type="EMBL" id="CAE6482800.1"/>
    </source>
</evidence>
<protein>
    <submittedName>
        <fullName evidence="1">Uncharacterized protein</fullName>
    </submittedName>
</protein>
<dbReference type="Proteomes" id="UP000601736">
    <property type="component" value="Unassembled WGS sequence"/>
</dbReference>
<organism evidence="1 2">
    <name type="scientific">Nitrosomonas nitrosa</name>
    <dbReference type="NCBI Taxonomy" id="52442"/>
    <lineage>
        <taxon>Bacteria</taxon>
        <taxon>Pseudomonadati</taxon>
        <taxon>Pseudomonadota</taxon>
        <taxon>Betaproteobacteria</taxon>
        <taxon>Nitrosomonadales</taxon>
        <taxon>Nitrosomonadaceae</taxon>
        <taxon>Nitrosomonas</taxon>
    </lineage>
</organism>
<dbReference type="AlphaFoldDB" id="A0A8H9D7C9"/>
<accession>A0A8H9D7C9</accession>
<comment type="caution">
    <text evidence="1">The sequence shown here is derived from an EMBL/GenBank/DDBJ whole genome shotgun (WGS) entry which is preliminary data.</text>
</comment>
<evidence type="ECO:0000313" key="2">
    <source>
        <dbReference type="Proteomes" id="UP000601736"/>
    </source>
</evidence>
<reference evidence="1" key="1">
    <citation type="submission" date="2021-02" db="EMBL/GenBank/DDBJ databases">
        <authorList>
            <person name="Han P."/>
        </authorList>
    </citation>
    <scope>NUCLEOTIDE SEQUENCE</scope>
    <source>
        <strain evidence="1">Nitrosomonas nitrosa 18-3D</strain>
    </source>
</reference>
<gene>
    <name evidence="1" type="ORF">NMYAN_10004</name>
</gene>
<name>A0A8H9D7C9_9PROT</name>
<dbReference type="EMBL" id="CAJNAP010000001">
    <property type="protein sequence ID" value="CAE6482800.1"/>
    <property type="molecule type" value="Genomic_DNA"/>
</dbReference>
<proteinExistence type="predicted"/>